<evidence type="ECO:0000313" key="7">
    <source>
        <dbReference type="EMBL" id="KAK5989875.1"/>
    </source>
</evidence>
<evidence type="ECO:0000256" key="4">
    <source>
        <dbReference type="ARBA" id="ARBA00023002"/>
    </source>
</evidence>
<evidence type="ECO:0000256" key="5">
    <source>
        <dbReference type="RuleBase" id="RU361277"/>
    </source>
</evidence>
<dbReference type="Pfam" id="PF08240">
    <property type="entry name" value="ADH_N"/>
    <property type="match status" value="1"/>
</dbReference>
<dbReference type="InterPro" id="IPR013154">
    <property type="entry name" value="ADH-like_N"/>
</dbReference>
<keyword evidence="8" id="KW-1185">Reference proteome</keyword>
<dbReference type="SMART" id="SM00829">
    <property type="entry name" value="PKS_ER"/>
    <property type="match status" value="1"/>
</dbReference>
<dbReference type="InterPro" id="IPR011032">
    <property type="entry name" value="GroES-like_sf"/>
</dbReference>
<reference evidence="7 8" key="1">
    <citation type="submission" date="2024-01" db="EMBL/GenBank/DDBJ databases">
        <title>Complete genome of Cladobotryum mycophilum ATHUM6906.</title>
        <authorList>
            <person name="Christinaki A.C."/>
            <person name="Myridakis A.I."/>
            <person name="Kouvelis V.N."/>
        </authorList>
    </citation>
    <scope>NUCLEOTIDE SEQUENCE [LARGE SCALE GENOMIC DNA]</scope>
    <source>
        <strain evidence="7 8">ATHUM6906</strain>
    </source>
</reference>
<dbReference type="PANTHER" id="PTHR42683">
    <property type="entry name" value="ALDEHYDE REDUCTASE"/>
    <property type="match status" value="1"/>
</dbReference>
<dbReference type="SUPFAM" id="SSF50129">
    <property type="entry name" value="GroES-like"/>
    <property type="match status" value="1"/>
</dbReference>
<evidence type="ECO:0000256" key="3">
    <source>
        <dbReference type="ARBA" id="ARBA00022833"/>
    </source>
</evidence>
<evidence type="ECO:0000256" key="2">
    <source>
        <dbReference type="ARBA" id="ARBA00022723"/>
    </source>
</evidence>
<comment type="caution">
    <text evidence="7">The sequence shown here is derived from an EMBL/GenBank/DDBJ whole genome shotgun (WGS) entry which is preliminary data.</text>
</comment>
<feature type="domain" description="Enoyl reductase (ER)" evidence="6">
    <location>
        <begin position="11"/>
        <end position="345"/>
    </location>
</feature>
<dbReference type="InterPro" id="IPR036291">
    <property type="entry name" value="NAD(P)-bd_dom_sf"/>
</dbReference>
<dbReference type="InterPro" id="IPR020843">
    <property type="entry name" value="ER"/>
</dbReference>
<name>A0ABR0SCI6_9HYPO</name>
<evidence type="ECO:0000259" key="6">
    <source>
        <dbReference type="SMART" id="SM00829"/>
    </source>
</evidence>
<keyword evidence="3 5" id="KW-0862">Zinc</keyword>
<dbReference type="Gene3D" id="3.40.50.720">
    <property type="entry name" value="NAD(P)-binding Rossmann-like Domain"/>
    <property type="match status" value="1"/>
</dbReference>
<keyword evidence="4" id="KW-0560">Oxidoreductase</keyword>
<protein>
    <submittedName>
        <fullName evidence="7">NADP-dependent alcohol dehydrogenase VI</fullName>
    </submittedName>
</protein>
<dbReference type="Proteomes" id="UP001338125">
    <property type="component" value="Unassembled WGS sequence"/>
</dbReference>
<keyword evidence="2 5" id="KW-0479">Metal-binding</keyword>
<comment type="similarity">
    <text evidence="5">Belongs to the zinc-containing alcohol dehydrogenase family.</text>
</comment>
<dbReference type="InterPro" id="IPR047109">
    <property type="entry name" value="CAD-like"/>
</dbReference>
<dbReference type="PROSITE" id="PS00059">
    <property type="entry name" value="ADH_ZINC"/>
    <property type="match status" value="1"/>
</dbReference>
<dbReference type="SUPFAM" id="SSF51735">
    <property type="entry name" value="NAD(P)-binding Rossmann-fold domains"/>
    <property type="match status" value="1"/>
</dbReference>
<proteinExistence type="inferred from homology"/>
<dbReference type="Gene3D" id="3.90.180.10">
    <property type="entry name" value="Medium-chain alcohol dehydrogenases, catalytic domain"/>
    <property type="match status" value="1"/>
</dbReference>
<dbReference type="InterPro" id="IPR002328">
    <property type="entry name" value="ADH_Zn_CS"/>
</dbReference>
<organism evidence="7 8">
    <name type="scientific">Cladobotryum mycophilum</name>
    <dbReference type="NCBI Taxonomy" id="491253"/>
    <lineage>
        <taxon>Eukaryota</taxon>
        <taxon>Fungi</taxon>
        <taxon>Dikarya</taxon>
        <taxon>Ascomycota</taxon>
        <taxon>Pezizomycotina</taxon>
        <taxon>Sordariomycetes</taxon>
        <taxon>Hypocreomycetidae</taxon>
        <taxon>Hypocreales</taxon>
        <taxon>Hypocreaceae</taxon>
        <taxon>Cladobotryum</taxon>
    </lineage>
</organism>
<evidence type="ECO:0000313" key="8">
    <source>
        <dbReference type="Proteomes" id="UP001338125"/>
    </source>
</evidence>
<accession>A0ABR0SCI6</accession>
<comment type="cofactor">
    <cofactor evidence="1 5">
        <name>Zn(2+)</name>
        <dbReference type="ChEBI" id="CHEBI:29105"/>
    </cofactor>
</comment>
<dbReference type="CDD" id="cd05283">
    <property type="entry name" value="CAD1"/>
    <property type="match status" value="1"/>
</dbReference>
<sequence>MSVPEKIVGFQSADAENWLDFQKNEWAPRPFEDHDVDIKIDCCGVCASDMLTVNGDWGACPYPLAVGHEIVGKVLRVGPKVTLVEVGQRVGVGAQCHGCMDCRQCKGDNEQYCKNAVQTYANTYTGTDWTTQGGYASHTRIHEYWVYPIPEGLSSTTAAPMLCGGVTVYSPLTRFGAGPGKKVGIVGIGGLGHYGVMFAKALGAETWAISRSRAKEADAIKMGADGFLATSEEGWNEPHRMTFDLIINTASSDEGFKMREYLSLLDIHGKWISVGLPGGDGMKLQYWDLIPNGCFIGTTNVGSRKEILEMLDLAVEKGIDTWVEEIPMSKENLQLAMNKMIKSTVRYRSCMVDYEAEFGA</sequence>
<evidence type="ECO:0000256" key="1">
    <source>
        <dbReference type="ARBA" id="ARBA00001947"/>
    </source>
</evidence>
<gene>
    <name evidence="7" type="ORF">PT974_08137</name>
</gene>
<dbReference type="InterPro" id="IPR013149">
    <property type="entry name" value="ADH-like_C"/>
</dbReference>
<dbReference type="Pfam" id="PF00107">
    <property type="entry name" value="ADH_zinc_N"/>
    <property type="match status" value="1"/>
</dbReference>
<dbReference type="EMBL" id="JAVFKD010000014">
    <property type="protein sequence ID" value="KAK5989875.1"/>
    <property type="molecule type" value="Genomic_DNA"/>
</dbReference>